<accession>A0ABT8TDB9</accession>
<reference evidence="1" key="1">
    <citation type="submission" date="2023-07" db="EMBL/GenBank/DDBJ databases">
        <title>Gilvimarinus algae sp. nov., isolated from the surface of Kelp.</title>
        <authorList>
            <person name="Sun Y.Y."/>
            <person name="Gong Y."/>
            <person name="Du Z.J."/>
        </authorList>
    </citation>
    <scope>NUCLEOTIDE SEQUENCE</scope>
    <source>
        <strain evidence="1">SDUM040014</strain>
    </source>
</reference>
<comment type="caution">
    <text evidence="1">The sequence shown here is derived from an EMBL/GenBank/DDBJ whole genome shotgun (WGS) entry which is preliminary data.</text>
</comment>
<organism evidence="1 2">
    <name type="scientific">Gilvimarinus algae</name>
    <dbReference type="NCBI Taxonomy" id="3058037"/>
    <lineage>
        <taxon>Bacteria</taxon>
        <taxon>Pseudomonadati</taxon>
        <taxon>Pseudomonadota</taxon>
        <taxon>Gammaproteobacteria</taxon>
        <taxon>Cellvibrionales</taxon>
        <taxon>Cellvibrionaceae</taxon>
        <taxon>Gilvimarinus</taxon>
    </lineage>
</organism>
<dbReference type="InterPro" id="IPR052948">
    <property type="entry name" value="Low_temp-induced_all0457"/>
</dbReference>
<dbReference type="RefSeq" id="WP_302712259.1">
    <property type="nucleotide sequence ID" value="NZ_JAULRT010000052.1"/>
</dbReference>
<gene>
    <name evidence="1" type="ORF">QWI16_07920</name>
</gene>
<sequence>MSTTPLFLIASDTQDARELVEALRQREITEAQINLVARSDVELEELPEADLTHESDVINAAKRGSITGAGVGLLAGIGVVAFGPAGLAIGGSALSAAGALAGFSAGGAAFGTWASTMVGVSIPNTDYENFQKAIDAGQILIMVDLESERQASRLRESLLREVPESIEQSRVGAAA</sequence>
<dbReference type="EMBL" id="JAULRT010000052">
    <property type="protein sequence ID" value="MDO3382099.1"/>
    <property type="molecule type" value="Genomic_DNA"/>
</dbReference>
<evidence type="ECO:0000313" key="2">
    <source>
        <dbReference type="Proteomes" id="UP001168380"/>
    </source>
</evidence>
<evidence type="ECO:0008006" key="3">
    <source>
        <dbReference type="Google" id="ProtNLM"/>
    </source>
</evidence>
<proteinExistence type="predicted"/>
<name>A0ABT8TDB9_9GAMM</name>
<keyword evidence="2" id="KW-1185">Reference proteome</keyword>
<protein>
    <recommendedName>
        <fullName evidence="3">DUF1269 domain-containing protein</fullName>
    </recommendedName>
</protein>
<dbReference type="PANTHER" id="PTHR36109:SF2">
    <property type="entry name" value="MEMBRANE PROTEIN"/>
    <property type="match status" value="1"/>
</dbReference>
<evidence type="ECO:0000313" key="1">
    <source>
        <dbReference type="EMBL" id="MDO3382099.1"/>
    </source>
</evidence>
<dbReference type="Proteomes" id="UP001168380">
    <property type="component" value="Unassembled WGS sequence"/>
</dbReference>
<dbReference type="PANTHER" id="PTHR36109">
    <property type="entry name" value="MEMBRANE PROTEIN-RELATED"/>
    <property type="match status" value="1"/>
</dbReference>